<name>A0A3B4UD96_SERDU</name>
<keyword evidence="9" id="KW-1185">Reference proteome</keyword>
<dbReference type="GO" id="GO:0008146">
    <property type="term" value="F:sulfotransferase activity"/>
    <property type="evidence" value="ECO:0007669"/>
    <property type="project" value="Ensembl"/>
</dbReference>
<dbReference type="AlphaFoldDB" id="A0A3B4UD96"/>
<keyword evidence="3" id="KW-0963">Cytoplasm</keyword>
<reference evidence="8" key="1">
    <citation type="submission" date="2025-08" db="UniProtKB">
        <authorList>
            <consortium name="Ensembl"/>
        </authorList>
    </citation>
    <scope>IDENTIFICATION</scope>
</reference>
<dbReference type="OMA" id="VAPHAFF"/>
<dbReference type="GeneID" id="111227911"/>
<dbReference type="InterPro" id="IPR000863">
    <property type="entry name" value="Sulfotransferase_dom"/>
</dbReference>
<dbReference type="Proteomes" id="UP000261420">
    <property type="component" value="Unplaced"/>
</dbReference>
<protein>
    <recommendedName>
        <fullName evidence="6">Sulfotransferase</fullName>
        <ecNumber evidence="6">2.8.2.-</ecNumber>
    </recommendedName>
</protein>
<evidence type="ECO:0000313" key="8">
    <source>
        <dbReference type="Ensembl" id="ENSSDUP00000016357.1"/>
    </source>
</evidence>
<proteinExistence type="inferred from homology"/>
<evidence type="ECO:0000256" key="4">
    <source>
        <dbReference type="ARBA" id="ARBA00022679"/>
    </source>
</evidence>
<dbReference type="SUPFAM" id="SSF52540">
    <property type="entry name" value="P-loop containing nucleoside triphosphate hydrolases"/>
    <property type="match status" value="1"/>
</dbReference>
<sequence>MSSEEMYIFYHGLMLPKETHCSESLKFAQEFTFQDNDVVAVTYPKAGTIWMQEILPLVLNGGDLTPIQTIPNWDRVPWLEEKRLAFVVDQLASPRAMVTHFPHHLMPPSFHTSKAKVIYVMRNPMDIMVSSYYFHQMAGFLEDPGTFDEFMEKFLEGRVLFGKWTDHVKSWRHKELGDRIIYITYEEMVQDLPAAIRRISDFLDRNLSEETIQKIAEHCSFKTMKANNMSNFSLVPKVYMDADKSPFFRKGVAGDWKNHFTSEQLAQFTSVISKELEGENFSLPYLD</sequence>
<dbReference type="KEGG" id="sdu:111227911"/>
<dbReference type="CTD" id="777792"/>
<dbReference type="GeneTree" id="ENSGT00940000166159"/>
<dbReference type="Pfam" id="PF00685">
    <property type="entry name" value="Sulfotransfer_1"/>
    <property type="match status" value="1"/>
</dbReference>
<evidence type="ECO:0000256" key="1">
    <source>
        <dbReference type="ARBA" id="ARBA00004496"/>
    </source>
</evidence>
<organism evidence="8 9">
    <name type="scientific">Seriola dumerili</name>
    <name type="common">Greater amberjack</name>
    <name type="synonym">Caranx dumerili</name>
    <dbReference type="NCBI Taxonomy" id="41447"/>
    <lineage>
        <taxon>Eukaryota</taxon>
        <taxon>Metazoa</taxon>
        <taxon>Chordata</taxon>
        <taxon>Craniata</taxon>
        <taxon>Vertebrata</taxon>
        <taxon>Euteleostomi</taxon>
        <taxon>Actinopterygii</taxon>
        <taxon>Neopterygii</taxon>
        <taxon>Teleostei</taxon>
        <taxon>Neoteleostei</taxon>
        <taxon>Acanthomorphata</taxon>
        <taxon>Carangaria</taxon>
        <taxon>Carangiformes</taxon>
        <taxon>Carangidae</taxon>
        <taxon>Seriola</taxon>
    </lineage>
</organism>
<dbReference type="FunFam" id="3.40.50.300:FF:000433">
    <property type="entry name" value="Estrogen sulfotransferase"/>
    <property type="match status" value="1"/>
</dbReference>
<reference evidence="8" key="2">
    <citation type="submission" date="2025-09" db="UniProtKB">
        <authorList>
            <consortium name="Ensembl"/>
        </authorList>
    </citation>
    <scope>IDENTIFICATION</scope>
</reference>
<feature type="domain" description="Sulfotransferase" evidence="7">
    <location>
        <begin position="35"/>
        <end position="277"/>
    </location>
</feature>
<dbReference type="PANTHER" id="PTHR11783">
    <property type="entry name" value="SULFOTRANSFERASE SULT"/>
    <property type="match status" value="1"/>
</dbReference>
<dbReference type="GO" id="GO:0006805">
    <property type="term" value="P:xenobiotic metabolic process"/>
    <property type="evidence" value="ECO:0007669"/>
    <property type="project" value="UniProtKB-ARBA"/>
</dbReference>
<evidence type="ECO:0000259" key="7">
    <source>
        <dbReference type="Pfam" id="PF00685"/>
    </source>
</evidence>
<dbReference type="Gene3D" id="3.40.50.300">
    <property type="entry name" value="P-loop containing nucleotide triphosphate hydrolases"/>
    <property type="match status" value="1"/>
</dbReference>
<dbReference type="STRING" id="41447.ENSSDUP00000016357"/>
<evidence type="ECO:0000256" key="3">
    <source>
        <dbReference type="ARBA" id="ARBA00022490"/>
    </source>
</evidence>
<comment type="similarity">
    <text evidence="2 6">Belongs to the sulfotransferase 1 family.</text>
</comment>
<dbReference type="GO" id="GO:0033574">
    <property type="term" value="P:response to testosterone"/>
    <property type="evidence" value="ECO:0007669"/>
    <property type="project" value="Ensembl"/>
</dbReference>
<evidence type="ECO:0000256" key="2">
    <source>
        <dbReference type="ARBA" id="ARBA00005771"/>
    </source>
</evidence>
<keyword evidence="4 6" id="KW-0808">Transferase</keyword>
<evidence type="ECO:0000256" key="5">
    <source>
        <dbReference type="ARBA" id="ARBA00022939"/>
    </source>
</evidence>
<dbReference type="Ensembl" id="ENSSDUT00000016662.1">
    <property type="protein sequence ID" value="ENSSDUP00000016357.1"/>
    <property type="gene ID" value="ENSSDUG00000011952.1"/>
</dbReference>
<dbReference type="GO" id="GO:0009725">
    <property type="term" value="P:response to hormone"/>
    <property type="evidence" value="ECO:0007669"/>
    <property type="project" value="Ensembl"/>
</dbReference>
<accession>A0A3B4UD96</accession>
<dbReference type="GO" id="GO:0006584">
    <property type="term" value="P:catecholamine metabolic process"/>
    <property type="evidence" value="ECO:0007669"/>
    <property type="project" value="UniProtKB-KW"/>
</dbReference>
<dbReference type="InterPro" id="IPR027417">
    <property type="entry name" value="P-loop_NTPase"/>
</dbReference>
<keyword evidence="5" id="KW-0128">Catecholamine metabolism</keyword>
<dbReference type="GO" id="GO:0051923">
    <property type="term" value="P:sulfation"/>
    <property type="evidence" value="ECO:0007669"/>
    <property type="project" value="Ensembl"/>
</dbReference>
<evidence type="ECO:0000256" key="6">
    <source>
        <dbReference type="RuleBase" id="RU361155"/>
    </source>
</evidence>
<comment type="subcellular location">
    <subcellularLocation>
        <location evidence="1">Cytoplasm</location>
    </subcellularLocation>
</comment>
<dbReference type="RefSeq" id="XP_022609378.1">
    <property type="nucleotide sequence ID" value="XM_022753657.1"/>
</dbReference>
<dbReference type="EC" id="2.8.2.-" evidence="6"/>
<evidence type="ECO:0000313" key="9">
    <source>
        <dbReference type="Proteomes" id="UP000261420"/>
    </source>
</evidence>
<dbReference type="GO" id="GO:0005737">
    <property type="term" value="C:cytoplasm"/>
    <property type="evidence" value="ECO:0007669"/>
    <property type="project" value="UniProtKB-SubCell"/>
</dbReference>